<organism evidence="7 8">
    <name type="scientific">Georgenia halotolerans</name>
    <dbReference type="NCBI Taxonomy" id="3028317"/>
    <lineage>
        <taxon>Bacteria</taxon>
        <taxon>Bacillati</taxon>
        <taxon>Actinomycetota</taxon>
        <taxon>Actinomycetes</taxon>
        <taxon>Micrococcales</taxon>
        <taxon>Bogoriellaceae</taxon>
        <taxon>Georgenia</taxon>
    </lineage>
</organism>
<dbReference type="EMBL" id="JARACI010000873">
    <property type="protein sequence ID" value="MDD9206397.1"/>
    <property type="molecule type" value="Genomic_DNA"/>
</dbReference>
<proteinExistence type="predicted"/>
<keyword evidence="2 4" id="KW-0238">DNA-binding</keyword>
<feature type="domain" description="HTH tetR-type" evidence="6">
    <location>
        <begin position="18"/>
        <end position="77"/>
    </location>
</feature>
<dbReference type="SUPFAM" id="SSF46689">
    <property type="entry name" value="Homeodomain-like"/>
    <property type="match status" value="1"/>
</dbReference>
<evidence type="ECO:0000256" key="5">
    <source>
        <dbReference type="SAM" id="MobiDB-lite"/>
    </source>
</evidence>
<dbReference type="InterPro" id="IPR001647">
    <property type="entry name" value="HTH_TetR"/>
</dbReference>
<dbReference type="InterPro" id="IPR009057">
    <property type="entry name" value="Homeodomain-like_sf"/>
</dbReference>
<feature type="DNA-binding region" description="H-T-H motif" evidence="4">
    <location>
        <begin position="40"/>
        <end position="59"/>
    </location>
</feature>
<protein>
    <submittedName>
        <fullName evidence="7">Helix-turn-helix domain containing protein</fullName>
    </submittedName>
</protein>
<dbReference type="InterPro" id="IPR036271">
    <property type="entry name" value="Tet_transcr_reg_TetR-rel_C_sf"/>
</dbReference>
<keyword evidence="3" id="KW-0804">Transcription</keyword>
<feature type="region of interest" description="Disordered" evidence="5">
    <location>
        <begin position="1"/>
        <end position="20"/>
    </location>
</feature>
<dbReference type="Pfam" id="PF00440">
    <property type="entry name" value="TetR_N"/>
    <property type="match status" value="1"/>
</dbReference>
<dbReference type="SUPFAM" id="SSF48498">
    <property type="entry name" value="Tetracyclin repressor-like, C-terminal domain"/>
    <property type="match status" value="1"/>
</dbReference>
<sequence length="190" mass="20981">MTESLHTRATNEGPRRGAQNPQALLTAAAELFAEKGYDAPLYEVARRAGVGQGSLYRHFRGRESIVLALYGQNFQVLEDLAEASAERTDSFFVLLEALVQQVVDSLGYADALTRLPHEDVAPYLDRVDELFAGPIARAQAGGHLRQDFTAADLRLVAQMLYGVLRATPSEEREEQIRRALALLGLARRTD</sequence>
<dbReference type="Gene3D" id="1.10.357.10">
    <property type="entry name" value="Tetracycline Repressor, domain 2"/>
    <property type="match status" value="1"/>
</dbReference>
<dbReference type="PANTHER" id="PTHR30055">
    <property type="entry name" value="HTH-TYPE TRANSCRIPTIONAL REGULATOR RUTR"/>
    <property type="match status" value="1"/>
</dbReference>
<keyword evidence="1" id="KW-0805">Transcription regulation</keyword>
<feature type="compositionally biased region" description="Polar residues" evidence="5">
    <location>
        <begin position="1"/>
        <end position="10"/>
    </location>
</feature>
<evidence type="ECO:0000256" key="3">
    <source>
        <dbReference type="ARBA" id="ARBA00023163"/>
    </source>
</evidence>
<evidence type="ECO:0000256" key="4">
    <source>
        <dbReference type="PROSITE-ProRule" id="PRU00335"/>
    </source>
</evidence>
<accession>A0ABT5TWS0</accession>
<dbReference type="PRINTS" id="PR00455">
    <property type="entry name" value="HTHTETR"/>
</dbReference>
<name>A0ABT5TWS0_9MICO</name>
<reference evidence="7" key="1">
    <citation type="submission" date="2023-02" db="EMBL/GenBank/DDBJ databases">
        <title>Georgenia sp.10Sc9-8, isolated from a soil sample collected from the Taklamakan desert.</title>
        <authorList>
            <person name="Liu S."/>
        </authorList>
    </citation>
    <scope>NUCLEOTIDE SEQUENCE</scope>
    <source>
        <strain evidence="7">10Sc9-8</strain>
    </source>
</reference>
<dbReference type="PROSITE" id="PS50977">
    <property type="entry name" value="HTH_TETR_2"/>
    <property type="match status" value="1"/>
</dbReference>
<gene>
    <name evidence="7" type="ORF">PU560_07935</name>
</gene>
<dbReference type="PANTHER" id="PTHR30055:SF234">
    <property type="entry name" value="HTH-TYPE TRANSCRIPTIONAL REGULATOR BETI"/>
    <property type="match status" value="1"/>
</dbReference>
<keyword evidence="8" id="KW-1185">Reference proteome</keyword>
<evidence type="ECO:0000259" key="6">
    <source>
        <dbReference type="PROSITE" id="PS50977"/>
    </source>
</evidence>
<evidence type="ECO:0000313" key="7">
    <source>
        <dbReference type="EMBL" id="MDD9206397.1"/>
    </source>
</evidence>
<comment type="caution">
    <text evidence="7">The sequence shown here is derived from an EMBL/GenBank/DDBJ whole genome shotgun (WGS) entry which is preliminary data.</text>
</comment>
<dbReference type="InterPro" id="IPR050109">
    <property type="entry name" value="HTH-type_TetR-like_transc_reg"/>
</dbReference>
<evidence type="ECO:0000256" key="1">
    <source>
        <dbReference type="ARBA" id="ARBA00023015"/>
    </source>
</evidence>
<evidence type="ECO:0000256" key="2">
    <source>
        <dbReference type="ARBA" id="ARBA00023125"/>
    </source>
</evidence>
<evidence type="ECO:0000313" key="8">
    <source>
        <dbReference type="Proteomes" id="UP001165561"/>
    </source>
</evidence>
<dbReference type="Proteomes" id="UP001165561">
    <property type="component" value="Unassembled WGS sequence"/>
</dbReference>